<feature type="transmembrane region" description="Helical" evidence="1">
    <location>
        <begin position="186"/>
        <end position="205"/>
    </location>
</feature>
<organism evidence="2 3">
    <name type="scientific">Chitinophaga costaii</name>
    <dbReference type="NCBI Taxonomy" id="1335309"/>
    <lineage>
        <taxon>Bacteria</taxon>
        <taxon>Pseudomonadati</taxon>
        <taxon>Bacteroidota</taxon>
        <taxon>Chitinophagia</taxon>
        <taxon>Chitinophagales</taxon>
        <taxon>Chitinophagaceae</taxon>
        <taxon>Chitinophaga</taxon>
    </lineage>
</organism>
<keyword evidence="3" id="KW-1185">Reference proteome</keyword>
<keyword evidence="1" id="KW-0812">Transmembrane</keyword>
<feature type="transmembrane region" description="Helical" evidence="1">
    <location>
        <begin position="212"/>
        <end position="231"/>
    </location>
</feature>
<sequence>MTDHNSFAQGQPTVYTSAPSFPPATRAFAQAVSYVFHPLFIPTAVTILLVWSMPEYFATFRNLSKHFDYDIFYFRVVSISLLFPLLVVLLSKALGFLPSIHLRSQQDRIIPYLSTMIFYFWAFYTFKREGQAAPFFNVFFLGIFIAIILAFLANIFVKISMHTVGWGGVIGFLLTLMWGLQVNVTLPLLITFLITGLVCTCRMILNAHSPFEVYLGIAVGILSQVMAYGIIG</sequence>
<feature type="transmembrane region" description="Helical" evidence="1">
    <location>
        <begin position="31"/>
        <end position="52"/>
    </location>
</feature>
<evidence type="ECO:0000313" key="3">
    <source>
        <dbReference type="Proteomes" id="UP000242818"/>
    </source>
</evidence>
<name>A0A1C4A9X1_9BACT</name>
<dbReference type="EMBL" id="FMAR01000002">
    <property type="protein sequence ID" value="SCB91405.1"/>
    <property type="molecule type" value="Genomic_DNA"/>
</dbReference>
<dbReference type="AlphaFoldDB" id="A0A1C4A9X1"/>
<gene>
    <name evidence="2" type="ORF">GA0116948_10235</name>
</gene>
<dbReference type="OrthoDB" id="9786064at2"/>
<evidence type="ECO:0000256" key="1">
    <source>
        <dbReference type="SAM" id="Phobius"/>
    </source>
</evidence>
<dbReference type="RefSeq" id="WP_089709012.1">
    <property type="nucleotide sequence ID" value="NZ_FMAR01000002.1"/>
</dbReference>
<feature type="transmembrane region" description="Helical" evidence="1">
    <location>
        <begin position="72"/>
        <end position="97"/>
    </location>
</feature>
<feature type="transmembrane region" description="Helical" evidence="1">
    <location>
        <begin position="109"/>
        <end position="126"/>
    </location>
</feature>
<protein>
    <recommendedName>
        <fullName evidence="4">PAP2 superfamily protein</fullName>
    </recommendedName>
</protein>
<reference evidence="2 3" key="1">
    <citation type="submission" date="2016-08" db="EMBL/GenBank/DDBJ databases">
        <authorList>
            <person name="Seilhamer J.J."/>
        </authorList>
    </citation>
    <scope>NUCLEOTIDE SEQUENCE [LARGE SCALE GENOMIC DNA]</scope>
    <source>
        <strain evidence="2 3">A37T2</strain>
    </source>
</reference>
<dbReference type="Proteomes" id="UP000242818">
    <property type="component" value="Unassembled WGS sequence"/>
</dbReference>
<proteinExistence type="predicted"/>
<evidence type="ECO:0000313" key="2">
    <source>
        <dbReference type="EMBL" id="SCB91405.1"/>
    </source>
</evidence>
<keyword evidence="1" id="KW-1133">Transmembrane helix</keyword>
<keyword evidence="1" id="KW-0472">Membrane</keyword>
<evidence type="ECO:0008006" key="4">
    <source>
        <dbReference type="Google" id="ProtNLM"/>
    </source>
</evidence>
<dbReference type="STRING" id="1335309.GA0116948_10235"/>
<accession>A0A1C4A9X1</accession>
<feature type="transmembrane region" description="Helical" evidence="1">
    <location>
        <begin position="138"/>
        <end position="157"/>
    </location>
</feature>